<evidence type="ECO:0000313" key="11">
    <source>
        <dbReference type="RefSeq" id="XP_030377215.1"/>
    </source>
</evidence>
<dbReference type="Proteomes" id="UP000504634">
    <property type="component" value="Unplaced"/>
</dbReference>
<evidence type="ECO:0000256" key="4">
    <source>
        <dbReference type="ARBA" id="ARBA00023008"/>
    </source>
</evidence>
<keyword evidence="2" id="KW-0479">Metal-binding</keyword>
<dbReference type="FunFam" id="2.60.40.420:FF:000045">
    <property type="entry name" value="Laccase 2"/>
    <property type="match status" value="1"/>
</dbReference>
<dbReference type="CDD" id="cd13858">
    <property type="entry name" value="CuRO_1_tcLCC2_insect_like"/>
    <property type="match status" value="1"/>
</dbReference>
<dbReference type="Gene3D" id="2.60.40.420">
    <property type="entry name" value="Cupredoxins - blue copper proteins"/>
    <property type="match status" value="3"/>
</dbReference>
<reference evidence="11" key="1">
    <citation type="submission" date="2025-08" db="UniProtKB">
        <authorList>
            <consortium name="RefSeq"/>
        </authorList>
    </citation>
    <scope>IDENTIFICATION</scope>
    <source>
        <strain evidence="11">11010-0011.00</strain>
        <tissue evidence="11">Whole body</tissue>
    </source>
</reference>
<evidence type="ECO:0000256" key="1">
    <source>
        <dbReference type="ARBA" id="ARBA00010609"/>
    </source>
</evidence>
<organism evidence="10 11">
    <name type="scientific">Drosophila lebanonensis</name>
    <name type="common">Fruit fly</name>
    <name type="synonym">Scaptodrosophila lebanonensis</name>
    <dbReference type="NCBI Taxonomy" id="7225"/>
    <lineage>
        <taxon>Eukaryota</taxon>
        <taxon>Metazoa</taxon>
        <taxon>Ecdysozoa</taxon>
        <taxon>Arthropoda</taxon>
        <taxon>Hexapoda</taxon>
        <taxon>Insecta</taxon>
        <taxon>Pterygota</taxon>
        <taxon>Neoptera</taxon>
        <taxon>Endopterygota</taxon>
        <taxon>Diptera</taxon>
        <taxon>Brachycera</taxon>
        <taxon>Muscomorpha</taxon>
        <taxon>Ephydroidea</taxon>
        <taxon>Drosophilidae</taxon>
        <taxon>Scaptodrosophila</taxon>
    </lineage>
</organism>
<dbReference type="PANTHER" id="PTHR11709:SF394">
    <property type="entry name" value="FI03373P-RELATED"/>
    <property type="match status" value="1"/>
</dbReference>
<dbReference type="InterPro" id="IPR008972">
    <property type="entry name" value="Cupredoxin"/>
</dbReference>
<feature type="chain" id="PRO_5026729721" evidence="6">
    <location>
        <begin position="34"/>
        <end position="671"/>
    </location>
</feature>
<name>A0A6J2TNW7_DROLE</name>
<dbReference type="RefSeq" id="XP_030377215.1">
    <property type="nucleotide sequence ID" value="XM_030521355.1"/>
</dbReference>
<dbReference type="GO" id="GO:0005886">
    <property type="term" value="C:plasma membrane"/>
    <property type="evidence" value="ECO:0007669"/>
    <property type="project" value="TreeGrafter"/>
</dbReference>
<feature type="domain" description="Plastocyanin-like" evidence="8">
    <location>
        <begin position="524"/>
        <end position="658"/>
    </location>
</feature>
<keyword evidence="10" id="KW-1185">Reference proteome</keyword>
<feature type="region of interest" description="Disordered" evidence="5">
    <location>
        <begin position="406"/>
        <end position="427"/>
    </location>
</feature>
<dbReference type="GO" id="GO:0006826">
    <property type="term" value="P:iron ion transport"/>
    <property type="evidence" value="ECO:0007669"/>
    <property type="project" value="TreeGrafter"/>
</dbReference>
<dbReference type="GO" id="GO:0016491">
    <property type="term" value="F:oxidoreductase activity"/>
    <property type="evidence" value="ECO:0007669"/>
    <property type="project" value="UniProtKB-KW"/>
</dbReference>
<gene>
    <name evidence="11" type="primary">LOC115626103</name>
</gene>
<feature type="domain" description="Plastocyanin-like" evidence="9">
    <location>
        <begin position="136"/>
        <end position="242"/>
    </location>
</feature>
<dbReference type="InterPro" id="IPR045087">
    <property type="entry name" value="Cu-oxidase_fam"/>
</dbReference>
<evidence type="ECO:0000256" key="5">
    <source>
        <dbReference type="SAM" id="MobiDB-lite"/>
    </source>
</evidence>
<evidence type="ECO:0000259" key="8">
    <source>
        <dbReference type="Pfam" id="PF07731"/>
    </source>
</evidence>
<protein>
    <submittedName>
        <fullName evidence="11">L-ascorbate oxidase</fullName>
    </submittedName>
</protein>
<dbReference type="PROSITE" id="PS00079">
    <property type="entry name" value="MULTICOPPER_OXIDASE1"/>
    <property type="match status" value="1"/>
</dbReference>
<evidence type="ECO:0000313" key="10">
    <source>
        <dbReference type="Proteomes" id="UP000504634"/>
    </source>
</evidence>
<dbReference type="InterPro" id="IPR002355">
    <property type="entry name" value="Cu_oxidase_Cu_BS"/>
</dbReference>
<dbReference type="CDD" id="cd13884">
    <property type="entry name" value="CuRO_2_tcLCC_insect_like"/>
    <property type="match status" value="1"/>
</dbReference>
<dbReference type="SUPFAM" id="SSF49503">
    <property type="entry name" value="Cupredoxins"/>
    <property type="match status" value="3"/>
</dbReference>
<dbReference type="PANTHER" id="PTHR11709">
    <property type="entry name" value="MULTI-COPPER OXIDASE"/>
    <property type="match status" value="1"/>
</dbReference>
<dbReference type="Pfam" id="PF07731">
    <property type="entry name" value="Cu-oxidase_2"/>
    <property type="match status" value="1"/>
</dbReference>
<evidence type="ECO:0000259" key="7">
    <source>
        <dbReference type="Pfam" id="PF00394"/>
    </source>
</evidence>
<dbReference type="Pfam" id="PF00394">
    <property type="entry name" value="Cu-oxidase"/>
    <property type="match status" value="1"/>
</dbReference>
<dbReference type="CDD" id="cd13905">
    <property type="entry name" value="CuRO_3_tcLLC2_insect_like"/>
    <property type="match status" value="1"/>
</dbReference>
<feature type="domain" description="Plastocyanin-like" evidence="7">
    <location>
        <begin position="274"/>
        <end position="399"/>
    </location>
</feature>
<evidence type="ECO:0000256" key="6">
    <source>
        <dbReference type="SAM" id="SignalP"/>
    </source>
</evidence>
<dbReference type="GO" id="GO:0005507">
    <property type="term" value="F:copper ion binding"/>
    <property type="evidence" value="ECO:0007669"/>
    <property type="project" value="InterPro"/>
</dbReference>
<sequence>MIGSNWRRERESKSRCGFVSWLIFLLCLGFANAQLELNDLESNVTLGGGKFGWPFGLWSPKHSPHQSLKLKDDYRDVDLANYGDFERHPCRRVCQQGQSQSCYYQLVVHNYRRLGPECQRCQYDERACAGERCIYGDGVPSPIMAVNRQVPGPPIELCENDTMIVDVLNYLGEATTIHWHGIHMSRTPELDGAPFVTQYPVQPGEVYRYEFKVDRSGSLWYHSHVGWQRGLGLAGNLIVRQSRQANLHAQLYDYDLIEHALMVQDILYDYNFQQVRNILINGKGRNHLNQLPDTDNRHRYERLRVTPGYRYRMRVISNGVFNCPVEFSVEGHKLLIISTDGNDIEPVLADGFFLTSSERFDFVLEANQYAKNYWIRVRGFEDCAERNLYQGAVLSYRGAARTELPVGPIAGNSRERRQHTTEEEEEDEPPFFINDCRFAPSNVSNLLQTPAEKDTNVGTVALRSLEPVPWPRYTKFLTYYSSFGFRMAPNGEQLFQIDDISYNPPTISLLQGRQLYKDDTYFCNRSSLAAQGRNCERELCECLNVIRLPAFRPIEMVIVNYMDQTHPLHIHGYTFRLVGQGVLGNLSDLRNVRELDRRGRLPRLSDDFAAVAKDTVQLPAMGYVIVRFITDNPGFWFYHCHIESHAVQGMVAVLKVGEDYQMKRIPARVRC</sequence>
<keyword evidence="6" id="KW-0732">Signal</keyword>
<dbReference type="InterPro" id="IPR011707">
    <property type="entry name" value="Cu-oxidase-like_N"/>
</dbReference>
<evidence type="ECO:0000259" key="9">
    <source>
        <dbReference type="Pfam" id="PF07732"/>
    </source>
</evidence>
<dbReference type="OrthoDB" id="2121828at2759"/>
<keyword evidence="3" id="KW-0560">Oxidoreductase</keyword>
<keyword evidence="4" id="KW-0186">Copper</keyword>
<evidence type="ECO:0000256" key="2">
    <source>
        <dbReference type="ARBA" id="ARBA00022723"/>
    </source>
</evidence>
<proteinExistence type="inferred from homology"/>
<dbReference type="GeneID" id="115626103"/>
<dbReference type="InterPro" id="IPR001117">
    <property type="entry name" value="Cu-oxidase_2nd"/>
</dbReference>
<dbReference type="CTD" id="43134"/>
<accession>A0A6J2TNW7</accession>
<dbReference type="AlphaFoldDB" id="A0A6J2TNW7"/>
<evidence type="ECO:0000256" key="3">
    <source>
        <dbReference type="ARBA" id="ARBA00023002"/>
    </source>
</evidence>
<dbReference type="PROSITE" id="PS00080">
    <property type="entry name" value="MULTICOPPER_OXIDASE2"/>
    <property type="match status" value="1"/>
</dbReference>
<dbReference type="InterPro" id="IPR033138">
    <property type="entry name" value="Cu_oxidase_CS"/>
</dbReference>
<dbReference type="Pfam" id="PF07732">
    <property type="entry name" value="Cu-oxidase_3"/>
    <property type="match status" value="1"/>
</dbReference>
<feature type="signal peptide" evidence="6">
    <location>
        <begin position="1"/>
        <end position="33"/>
    </location>
</feature>
<dbReference type="InterPro" id="IPR011706">
    <property type="entry name" value="Cu-oxidase_C"/>
</dbReference>
<comment type="similarity">
    <text evidence="1">Belongs to the multicopper oxidase family.</text>
</comment>